<organism evidence="2 3">
    <name type="scientific">Trichormus variabilis SAG 1403-4b</name>
    <dbReference type="NCBI Taxonomy" id="447716"/>
    <lineage>
        <taxon>Bacteria</taxon>
        <taxon>Bacillati</taxon>
        <taxon>Cyanobacteriota</taxon>
        <taxon>Cyanophyceae</taxon>
        <taxon>Nostocales</taxon>
        <taxon>Nostocaceae</taxon>
        <taxon>Trichormus</taxon>
    </lineage>
</organism>
<dbReference type="CDD" id="cd00093">
    <property type="entry name" value="HTH_XRE"/>
    <property type="match status" value="1"/>
</dbReference>
<feature type="domain" description="HTH cro/C1-type" evidence="1">
    <location>
        <begin position="11"/>
        <end position="67"/>
    </location>
</feature>
<evidence type="ECO:0000313" key="2">
    <source>
        <dbReference type="EMBL" id="RUS94587.1"/>
    </source>
</evidence>
<protein>
    <recommendedName>
        <fullName evidence="1">HTH cro/C1-type domain-containing protein</fullName>
    </recommendedName>
</protein>
<dbReference type="SMART" id="SM00530">
    <property type="entry name" value="HTH_XRE"/>
    <property type="match status" value="1"/>
</dbReference>
<dbReference type="Gene3D" id="1.10.260.40">
    <property type="entry name" value="lambda repressor-like DNA-binding domains"/>
    <property type="match status" value="1"/>
</dbReference>
<dbReference type="InterPro" id="IPR001387">
    <property type="entry name" value="Cro/C1-type_HTH"/>
</dbReference>
<dbReference type="GO" id="GO:0003677">
    <property type="term" value="F:DNA binding"/>
    <property type="evidence" value="ECO:0007669"/>
    <property type="project" value="InterPro"/>
</dbReference>
<evidence type="ECO:0000313" key="3">
    <source>
        <dbReference type="Proteomes" id="UP000276103"/>
    </source>
</evidence>
<sequence length="142" mass="16195">MQKRHKRLVELIEHLLKEGWTQTTLSVEIGVDFSTVYRWLKGKAIPETDSKNFLRLAKLSGGDSETLEQYLEGYISLSTYLQNFDLDKNSLNTVTPSNKYPVEQIKKEVMARIYTLDPVDIADIINTSVKFLAESSKPAIRA</sequence>
<name>A0A433UL65_ANAVA</name>
<dbReference type="InterPro" id="IPR010982">
    <property type="entry name" value="Lambda_DNA-bd_dom_sf"/>
</dbReference>
<comment type="caution">
    <text evidence="2">The sequence shown here is derived from an EMBL/GenBank/DDBJ whole genome shotgun (WGS) entry which is preliminary data.</text>
</comment>
<dbReference type="RefSeq" id="WP_127055568.1">
    <property type="nucleotide sequence ID" value="NZ_RSCM01000013.1"/>
</dbReference>
<accession>A0A433UL65</accession>
<dbReference type="SUPFAM" id="SSF47413">
    <property type="entry name" value="lambda repressor-like DNA-binding domains"/>
    <property type="match status" value="1"/>
</dbReference>
<dbReference type="Pfam" id="PF01381">
    <property type="entry name" value="HTH_3"/>
    <property type="match status" value="1"/>
</dbReference>
<dbReference type="OrthoDB" id="461107at2"/>
<dbReference type="Proteomes" id="UP000276103">
    <property type="component" value="Unassembled WGS sequence"/>
</dbReference>
<evidence type="ECO:0000259" key="1">
    <source>
        <dbReference type="PROSITE" id="PS50943"/>
    </source>
</evidence>
<proteinExistence type="predicted"/>
<keyword evidence="3" id="KW-1185">Reference proteome</keyword>
<dbReference type="EMBL" id="RSCM01000013">
    <property type="protein sequence ID" value="RUS94587.1"/>
    <property type="molecule type" value="Genomic_DNA"/>
</dbReference>
<dbReference type="AlphaFoldDB" id="A0A433UL65"/>
<gene>
    <name evidence="2" type="ORF">DSM107003_37160</name>
</gene>
<dbReference type="PROSITE" id="PS50943">
    <property type="entry name" value="HTH_CROC1"/>
    <property type="match status" value="1"/>
</dbReference>
<reference evidence="2 3" key="1">
    <citation type="journal article" date="2019" name="Genome Biol. Evol.">
        <title>Day and night: Metabolic profiles and evolutionary relationships of six axenic non-marine cyanobacteria.</title>
        <authorList>
            <person name="Will S.E."/>
            <person name="Henke P."/>
            <person name="Boedeker C."/>
            <person name="Huang S."/>
            <person name="Brinkmann H."/>
            <person name="Rohde M."/>
            <person name="Jarek M."/>
            <person name="Friedl T."/>
            <person name="Seufert S."/>
            <person name="Schumacher M."/>
            <person name="Overmann J."/>
            <person name="Neumann-Schaal M."/>
            <person name="Petersen J."/>
        </authorList>
    </citation>
    <scope>NUCLEOTIDE SEQUENCE [LARGE SCALE GENOMIC DNA]</scope>
    <source>
        <strain evidence="2 3">SAG 1403-4b</strain>
    </source>
</reference>